<keyword evidence="1" id="KW-1133">Transmembrane helix</keyword>
<accession>A0A6J4QJQ5</accession>
<feature type="transmembrane region" description="Helical" evidence="1">
    <location>
        <begin position="40"/>
        <end position="64"/>
    </location>
</feature>
<keyword evidence="1" id="KW-0472">Membrane</keyword>
<sequence>MQKMLPTLGAGDNTFVQFPPIETAFLARITSIETDGVGPLGMALFIGGVVFLLVLLAVVVFWRIRKTRPDRTK</sequence>
<keyword evidence="1" id="KW-0812">Transmembrane</keyword>
<evidence type="ECO:0000313" key="2">
    <source>
        <dbReference type="EMBL" id="CAA9442660.1"/>
    </source>
</evidence>
<proteinExistence type="predicted"/>
<reference evidence="2" key="1">
    <citation type="submission" date="2020-02" db="EMBL/GenBank/DDBJ databases">
        <authorList>
            <person name="Meier V. D."/>
        </authorList>
    </citation>
    <scope>NUCLEOTIDE SEQUENCE</scope>
    <source>
        <strain evidence="2">AVDCRST_MAG28</strain>
    </source>
</reference>
<dbReference type="AlphaFoldDB" id="A0A6J4QJQ5"/>
<organism evidence="2">
    <name type="scientific">uncultured Rubrobacteraceae bacterium</name>
    <dbReference type="NCBI Taxonomy" id="349277"/>
    <lineage>
        <taxon>Bacteria</taxon>
        <taxon>Bacillati</taxon>
        <taxon>Actinomycetota</taxon>
        <taxon>Rubrobacteria</taxon>
        <taxon>Rubrobacterales</taxon>
        <taxon>Rubrobacteraceae</taxon>
        <taxon>environmental samples</taxon>
    </lineage>
</organism>
<protein>
    <submittedName>
        <fullName evidence="2">Uncharacterized protein</fullName>
    </submittedName>
</protein>
<dbReference type="EMBL" id="CADCVE010000014">
    <property type="protein sequence ID" value="CAA9442660.1"/>
    <property type="molecule type" value="Genomic_DNA"/>
</dbReference>
<name>A0A6J4QJQ5_9ACTN</name>
<evidence type="ECO:0000256" key="1">
    <source>
        <dbReference type="SAM" id="Phobius"/>
    </source>
</evidence>
<gene>
    <name evidence="2" type="ORF">AVDCRST_MAG28-564</name>
</gene>